<accession>A0AB40CYP7</accession>
<sequence length="125" mass="13790">MTLLRLPRSTLCSYPQADLAEATPEKALSPTHHRHSAASTTSISHLEIMMGKLLLEEISPVVMVLSTQLAEQYCTKRRLNFVEMLSPFSVFSKIDESQKSSGAVTNSGGKATYQKNYGKGEARKE</sequence>
<feature type="compositionally biased region" description="Polar residues" evidence="1">
    <location>
        <begin position="99"/>
        <end position="115"/>
    </location>
</feature>
<dbReference type="Proteomes" id="UP001515500">
    <property type="component" value="Chromosome 18"/>
</dbReference>
<reference evidence="3" key="1">
    <citation type="submission" date="2025-08" db="UniProtKB">
        <authorList>
            <consortium name="RefSeq"/>
        </authorList>
    </citation>
    <scope>IDENTIFICATION</scope>
</reference>
<organism evidence="2 3">
    <name type="scientific">Dioscorea cayennensis subsp. rotundata</name>
    <name type="common">White Guinea yam</name>
    <name type="synonym">Dioscorea rotundata</name>
    <dbReference type="NCBI Taxonomy" id="55577"/>
    <lineage>
        <taxon>Eukaryota</taxon>
        <taxon>Viridiplantae</taxon>
        <taxon>Streptophyta</taxon>
        <taxon>Embryophyta</taxon>
        <taxon>Tracheophyta</taxon>
        <taxon>Spermatophyta</taxon>
        <taxon>Magnoliopsida</taxon>
        <taxon>Liliopsida</taxon>
        <taxon>Dioscoreales</taxon>
        <taxon>Dioscoreaceae</taxon>
        <taxon>Dioscorea</taxon>
    </lineage>
</organism>
<evidence type="ECO:0000313" key="2">
    <source>
        <dbReference type="Proteomes" id="UP001515500"/>
    </source>
</evidence>
<dbReference type="RefSeq" id="XP_039145140.1">
    <property type="nucleotide sequence ID" value="XM_039289206.1"/>
</dbReference>
<evidence type="ECO:0000256" key="1">
    <source>
        <dbReference type="SAM" id="MobiDB-lite"/>
    </source>
</evidence>
<keyword evidence="2" id="KW-1185">Reference proteome</keyword>
<proteinExistence type="predicted"/>
<evidence type="ECO:0000313" key="3">
    <source>
        <dbReference type="RefSeq" id="XP_039145140.1"/>
    </source>
</evidence>
<gene>
    <name evidence="3" type="primary">LOC120282402</name>
</gene>
<name>A0AB40CYP7_DIOCR</name>
<feature type="region of interest" description="Disordered" evidence="1">
    <location>
        <begin position="97"/>
        <end position="125"/>
    </location>
</feature>
<protein>
    <submittedName>
        <fullName evidence="3">Uncharacterized protein LOC120282402</fullName>
    </submittedName>
</protein>
<dbReference type="GeneID" id="120282402"/>
<dbReference type="AlphaFoldDB" id="A0AB40CYP7"/>